<keyword evidence="2" id="KW-1185">Reference proteome</keyword>
<evidence type="ECO:0000313" key="1">
    <source>
        <dbReference type="EMBL" id="KDR70053.1"/>
    </source>
</evidence>
<dbReference type="AlphaFoldDB" id="A0A067STH5"/>
<dbReference type="InterPro" id="IPR011051">
    <property type="entry name" value="RmlC_Cupin_sf"/>
</dbReference>
<gene>
    <name evidence="1" type="ORF">GALMADRAFT_903603</name>
</gene>
<accession>A0A067STH5</accession>
<dbReference type="SUPFAM" id="SSF51182">
    <property type="entry name" value="RmlC-like cupins"/>
    <property type="match status" value="1"/>
</dbReference>
<evidence type="ECO:0008006" key="3">
    <source>
        <dbReference type="Google" id="ProtNLM"/>
    </source>
</evidence>
<dbReference type="InterPro" id="IPR014710">
    <property type="entry name" value="RmlC-like_jellyroll"/>
</dbReference>
<name>A0A067STH5_GALM3</name>
<dbReference type="Gene3D" id="2.60.120.10">
    <property type="entry name" value="Jelly Rolls"/>
    <property type="match status" value="1"/>
</dbReference>
<reference evidence="2" key="1">
    <citation type="journal article" date="2014" name="Proc. Natl. Acad. Sci. U.S.A.">
        <title>Extensive sampling of basidiomycete genomes demonstrates inadequacy of the white-rot/brown-rot paradigm for wood decay fungi.</title>
        <authorList>
            <person name="Riley R."/>
            <person name="Salamov A.A."/>
            <person name="Brown D.W."/>
            <person name="Nagy L.G."/>
            <person name="Floudas D."/>
            <person name="Held B.W."/>
            <person name="Levasseur A."/>
            <person name="Lombard V."/>
            <person name="Morin E."/>
            <person name="Otillar R."/>
            <person name="Lindquist E.A."/>
            <person name="Sun H."/>
            <person name="LaButti K.M."/>
            <person name="Schmutz J."/>
            <person name="Jabbour D."/>
            <person name="Luo H."/>
            <person name="Baker S.E."/>
            <person name="Pisabarro A.G."/>
            <person name="Walton J.D."/>
            <person name="Blanchette R.A."/>
            <person name="Henrissat B."/>
            <person name="Martin F."/>
            <person name="Cullen D."/>
            <person name="Hibbett D.S."/>
            <person name="Grigoriev I.V."/>
        </authorList>
    </citation>
    <scope>NUCLEOTIDE SEQUENCE [LARGE SCALE GENOMIC DNA]</scope>
    <source>
        <strain evidence="2">CBS 339.88</strain>
    </source>
</reference>
<dbReference type="EMBL" id="KL142399">
    <property type="protein sequence ID" value="KDR70053.1"/>
    <property type="molecule type" value="Genomic_DNA"/>
</dbReference>
<protein>
    <recommendedName>
        <fullName evidence="3">(S)-ureidoglycine aminohydrolase cupin domain-containing protein</fullName>
    </recommendedName>
</protein>
<sequence length="125" mass="13319">MPLKHIPSEHYSRNVSSLKPNVTHHPDVIHPPTDTESYLLPAVFTVEKGSPITGTYVGPVVVYVVEGELQYEDTLKPGEITVVSAGDVVHITGGTVAVWNSPSKGKGFAVLLVPSSVKGVEEFAS</sequence>
<dbReference type="OrthoDB" id="3346152at2759"/>
<evidence type="ECO:0000313" key="2">
    <source>
        <dbReference type="Proteomes" id="UP000027222"/>
    </source>
</evidence>
<organism evidence="1 2">
    <name type="scientific">Galerina marginata (strain CBS 339.88)</name>
    <dbReference type="NCBI Taxonomy" id="685588"/>
    <lineage>
        <taxon>Eukaryota</taxon>
        <taxon>Fungi</taxon>
        <taxon>Dikarya</taxon>
        <taxon>Basidiomycota</taxon>
        <taxon>Agaricomycotina</taxon>
        <taxon>Agaricomycetes</taxon>
        <taxon>Agaricomycetidae</taxon>
        <taxon>Agaricales</taxon>
        <taxon>Agaricineae</taxon>
        <taxon>Strophariaceae</taxon>
        <taxon>Galerina</taxon>
    </lineage>
</organism>
<proteinExistence type="predicted"/>
<dbReference type="HOGENOM" id="CLU_1992809_0_0_1"/>
<dbReference type="Proteomes" id="UP000027222">
    <property type="component" value="Unassembled WGS sequence"/>
</dbReference>